<keyword evidence="3" id="KW-1185">Reference proteome</keyword>
<organism evidence="2 3">
    <name type="scientific">Chitinophaga jiangningensis</name>
    <dbReference type="NCBI Taxonomy" id="1419482"/>
    <lineage>
        <taxon>Bacteria</taxon>
        <taxon>Pseudomonadati</taxon>
        <taxon>Bacteroidota</taxon>
        <taxon>Chitinophagia</taxon>
        <taxon>Chitinophagales</taxon>
        <taxon>Chitinophagaceae</taxon>
        <taxon>Chitinophaga</taxon>
    </lineage>
</organism>
<dbReference type="EMBL" id="FRBL01000005">
    <property type="protein sequence ID" value="SHL90791.1"/>
    <property type="molecule type" value="Genomic_DNA"/>
</dbReference>
<reference evidence="2 3" key="1">
    <citation type="submission" date="2016-11" db="EMBL/GenBank/DDBJ databases">
        <authorList>
            <person name="Jaros S."/>
            <person name="Januszkiewicz K."/>
            <person name="Wedrychowicz H."/>
        </authorList>
    </citation>
    <scope>NUCLEOTIDE SEQUENCE [LARGE SCALE GENOMIC DNA]</scope>
    <source>
        <strain evidence="2 3">DSM 27406</strain>
    </source>
</reference>
<dbReference type="OrthoDB" id="1144067at2"/>
<evidence type="ECO:0000313" key="3">
    <source>
        <dbReference type="Proteomes" id="UP000184420"/>
    </source>
</evidence>
<proteinExistence type="predicted"/>
<sequence length="96" mass="10723">MDKKYTPKLWICVALDLLGCASYAVPVLGEVADIVWAPVAAIIFYRLFGGTLGSFGSMFTFIEELFPGTDFIPTFTLSWVIRRIFVAQHRSSVVSR</sequence>
<evidence type="ECO:0000313" key="2">
    <source>
        <dbReference type="EMBL" id="SHL90791.1"/>
    </source>
</evidence>
<dbReference type="RefSeq" id="WP_073082508.1">
    <property type="nucleotide sequence ID" value="NZ_FRBL01000005.1"/>
</dbReference>
<dbReference type="AlphaFoldDB" id="A0A1M7EG74"/>
<keyword evidence="1" id="KW-1133">Transmembrane helix</keyword>
<protein>
    <submittedName>
        <fullName evidence="2">Uncharacterized protein</fullName>
    </submittedName>
</protein>
<accession>A0A1M7EG74</accession>
<keyword evidence="1" id="KW-0812">Transmembrane</keyword>
<feature type="transmembrane region" description="Helical" evidence="1">
    <location>
        <begin position="34"/>
        <end position="55"/>
    </location>
</feature>
<dbReference type="Proteomes" id="UP000184420">
    <property type="component" value="Unassembled WGS sequence"/>
</dbReference>
<name>A0A1M7EG74_9BACT</name>
<keyword evidence="1" id="KW-0472">Membrane</keyword>
<dbReference type="STRING" id="1419482.SAMN05444266_105433"/>
<evidence type="ECO:0000256" key="1">
    <source>
        <dbReference type="SAM" id="Phobius"/>
    </source>
</evidence>
<gene>
    <name evidence="2" type="ORF">SAMN05444266_105433</name>
</gene>